<reference evidence="1 2" key="1">
    <citation type="submission" date="2017-05" db="EMBL/GenBank/DDBJ databases">
        <title>Biotechnological potential of actinobacteria isolated from South African environments.</title>
        <authorList>
            <person name="Le Roes-Hill M."/>
            <person name="Prins A."/>
            <person name="Durrell K.A."/>
        </authorList>
    </citation>
    <scope>NUCLEOTIDE SEQUENCE [LARGE SCALE GENOMIC DNA]</scope>
    <source>
        <strain evidence="1 2">HMC13</strain>
    </source>
</reference>
<proteinExistence type="predicted"/>
<evidence type="ECO:0008006" key="3">
    <source>
        <dbReference type="Google" id="ProtNLM"/>
    </source>
</evidence>
<dbReference type="Proteomes" id="UP000195105">
    <property type="component" value="Unassembled WGS sequence"/>
</dbReference>
<evidence type="ECO:0000313" key="2">
    <source>
        <dbReference type="Proteomes" id="UP000195105"/>
    </source>
</evidence>
<dbReference type="EMBL" id="NGFN01000231">
    <property type="protein sequence ID" value="OUC98254.1"/>
    <property type="molecule type" value="Genomic_DNA"/>
</dbReference>
<dbReference type="Gene3D" id="3.40.50.720">
    <property type="entry name" value="NAD(P)-binding Rossmann-like Domain"/>
    <property type="match status" value="1"/>
</dbReference>
<sequence>MRLLRHRSEPANYLCSLGAVPVAYGNGLADRIVPIADLRAAELGVIFAGHDRGFGPQLAGYAQLAADGRLRVRIDQSCPLADAAEAHELSDSGHPRGKLILRP</sequence>
<dbReference type="Pfam" id="PF13602">
    <property type="entry name" value="ADH_zinc_N_2"/>
    <property type="match status" value="1"/>
</dbReference>
<comment type="caution">
    <text evidence="1">The sequence shown here is derived from an EMBL/GenBank/DDBJ whole genome shotgun (WGS) entry which is preliminary data.</text>
</comment>
<dbReference type="AlphaFoldDB" id="A0A243RT81"/>
<organism evidence="1 2">
    <name type="scientific">Streptomyces swartbergensis</name>
    <dbReference type="NCBI Taxonomy" id="487165"/>
    <lineage>
        <taxon>Bacteria</taxon>
        <taxon>Bacillati</taxon>
        <taxon>Actinomycetota</taxon>
        <taxon>Actinomycetes</taxon>
        <taxon>Kitasatosporales</taxon>
        <taxon>Streptomycetaceae</taxon>
        <taxon>Streptomyces</taxon>
    </lineage>
</organism>
<accession>A0A243RT81</accession>
<evidence type="ECO:0000313" key="1">
    <source>
        <dbReference type="EMBL" id="OUC98254.1"/>
    </source>
</evidence>
<protein>
    <recommendedName>
        <fullName evidence="3">Alcohol dehydrogenase-like C-terminal domain-containing protein</fullName>
    </recommendedName>
</protein>
<dbReference type="Gene3D" id="3.90.180.10">
    <property type="entry name" value="Medium-chain alcohol dehydrogenases, catalytic domain"/>
    <property type="match status" value="1"/>
</dbReference>
<name>A0A243RT81_9ACTN</name>
<gene>
    <name evidence="1" type="ORF">CA983_29405</name>
</gene>
<keyword evidence="2" id="KW-1185">Reference proteome</keyword>
<dbReference type="RefSeq" id="WP_086603870.1">
    <property type="nucleotide sequence ID" value="NZ_NGFN01000231.1"/>
</dbReference>